<feature type="transmembrane region" description="Helical" evidence="1">
    <location>
        <begin position="115"/>
        <end position="137"/>
    </location>
</feature>
<accession>A0A1G6LWB3</accession>
<feature type="transmembrane region" description="Helical" evidence="1">
    <location>
        <begin position="91"/>
        <end position="109"/>
    </location>
</feature>
<reference evidence="2 3" key="1">
    <citation type="submission" date="2016-09" db="EMBL/GenBank/DDBJ databases">
        <authorList>
            <person name="Capua I."/>
            <person name="De Benedictis P."/>
            <person name="Joannis T."/>
            <person name="Lombin L.H."/>
            <person name="Cattoli G."/>
        </authorList>
    </citation>
    <scope>NUCLEOTIDE SEQUENCE [LARGE SCALE GENOMIC DNA]</scope>
    <source>
        <strain evidence="2 3">A7P-90m</strain>
    </source>
</reference>
<dbReference type="AlphaFoldDB" id="A0A1G6LWB3"/>
<protein>
    <submittedName>
        <fullName evidence="2">Uncharacterized protein</fullName>
    </submittedName>
</protein>
<keyword evidence="1" id="KW-1133">Transmembrane helix</keyword>
<dbReference type="OrthoDB" id="9787815at2"/>
<evidence type="ECO:0000256" key="1">
    <source>
        <dbReference type="SAM" id="Phobius"/>
    </source>
</evidence>
<evidence type="ECO:0000313" key="2">
    <source>
        <dbReference type="EMBL" id="SDC47562.1"/>
    </source>
</evidence>
<keyword evidence="1" id="KW-0812">Transmembrane</keyword>
<keyword evidence="3" id="KW-1185">Reference proteome</keyword>
<organism evidence="2 3">
    <name type="scientific">Williamwhitmania taraxaci</name>
    <dbReference type="NCBI Taxonomy" id="1640674"/>
    <lineage>
        <taxon>Bacteria</taxon>
        <taxon>Pseudomonadati</taxon>
        <taxon>Bacteroidota</taxon>
        <taxon>Bacteroidia</taxon>
        <taxon>Bacteroidales</taxon>
        <taxon>Williamwhitmaniaceae</taxon>
        <taxon>Williamwhitmania</taxon>
    </lineage>
</organism>
<dbReference type="EMBL" id="FMYP01000033">
    <property type="protein sequence ID" value="SDC47562.1"/>
    <property type="molecule type" value="Genomic_DNA"/>
</dbReference>
<proteinExistence type="predicted"/>
<dbReference type="Proteomes" id="UP000199452">
    <property type="component" value="Unassembled WGS sequence"/>
</dbReference>
<dbReference type="RefSeq" id="WP_092438438.1">
    <property type="nucleotide sequence ID" value="NZ_FMYP01000033.1"/>
</dbReference>
<sequence>MKPFTETTIFHWAGQLIGNSSRFIFNLSAITMVGVAYAFKLSTSPVLLGVFGLINPVFLTICVYRFIQELPKNLITGGISLGPFSGKRRRWMLLTDVSIIIALTVYIFLGPLNYFVFRALLMLLLPMMLLVGLRFLYIIYLVHQNNPTPDQEL</sequence>
<keyword evidence="1" id="KW-0472">Membrane</keyword>
<dbReference type="STRING" id="1640674.SAMN05216323_103311"/>
<gene>
    <name evidence="2" type="ORF">SAMN05216323_103311</name>
</gene>
<feature type="transmembrane region" description="Helical" evidence="1">
    <location>
        <begin position="45"/>
        <end position="67"/>
    </location>
</feature>
<feature type="transmembrane region" description="Helical" evidence="1">
    <location>
        <begin position="21"/>
        <end position="39"/>
    </location>
</feature>
<evidence type="ECO:0000313" key="3">
    <source>
        <dbReference type="Proteomes" id="UP000199452"/>
    </source>
</evidence>
<name>A0A1G6LWB3_9BACT</name>